<comment type="caution">
    <text evidence="5">The sequence shown here is derived from an EMBL/GenBank/DDBJ whole genome shotgun (WGS) entry which is preliminary data.</text>
</comment>
<accession>A0A4Y4CT48</accession>
<organism evidence="5 6">
    <name type="scientific">Zoogloea ramigera</name>
    <dbReference type="NCBI Taxonomy" id="350"/>
    <lineage>
        <taxon>Bacteria</taxon>
        <taxon>Pseudomonadati</taxon>
        <taxon>Pseudomonadota</taxon>
        <taxon>Betaproteobacteria</taxon>
        <taxon>Rhodocyclales</taxon>
        <taxon>Zoogloeaceae</taxon>
        <taxon>Zoogloea</taxon>
    </lineage>
</organism>
<evidence type="ECO:0000256" key="3">
    <source>
        <dbReference type="ARBA" id="ARBA00022729"/>
    </source>
</evidence>
<gene>
    <name evidence="5" type="ORF">ZRA01_15790</name>
</gene>
<dbReference type="InterPro" id="IPR004682">
    <property type="entry name" value="TRAP_DctP"/>
</dbReference>
<dbReference type="PIRSF" id="PIRSF006470">
    <property type="entry name" value="DctB"/>
    <property type="match status" value="1"/>
</dbReference>
<proteinExistence type="inferred from homology"/>
<dbReference type="EMBL" id="BJNV01000021">
    <property type="protein sequence ID" value="GEC95506.1"/>
    <property type="molecule type" value="Genomic_DNA"/>
</dbReference>
<name>A0A4Y4CT48_ZOORA</name>
<sequence length="333" mass="35802">MKPSFVRLGLATLLAIIATAAAAQEKTLRIATQNPRGHPIVLGLERFAELVEARSRGRVKVMVFPGGTLGSDEVSIAALQAGTLEMASLNSGILANQVKAFAVFDLPLLLSGDGDADALLDGPFGRSMHDALHDKGLVGLAYYELGFRQITNSLRPIHTVADLQGLKLRVIPTPLNLDWVRALGAQAVPIPFPDVYAALETKAVDGQDNPVTVIDANRFDRVQKYLLLSRHQYNPQSVLISKKVWDGLDAAHRSMLADAARESAAFQRGRARSMEGAALENLRKRGMVVTRLPDGEARKMADLLRPVTDKTLKALPPGVVAGLKQARGASTGK</sequence>
<dbReference type="InterPro" id="IPR018389">
    <property type="entry name" value="DctP_fam"/>
</dbReference>
<dbReference type="NCBIfam" id="TIGR00787">
    <property type="entry name" value="dctP"/>
    <property type="match status" value="1"/>
</dbReference>
<keyword evidence="6" id="KW-1185">Reference proteome</keyword>
<protein>
    <submittedName>
        <fullName evidence="5">ABC transporter substrate-binding protein</fullName>
    </submittedName>
</protein>
<evidence type="ECO:0000313" key="6">
    <source>
        <dbReference type="Proteomes" id="UP000318422"/>
    </source>
</evidence>
<dbReference type="AlphaFoldDB" id="A0A4Y4CT48"/>
<reference evidence="5 6" key="1">
    <citation type="submission" date="2019-06" db="EMBL/GenBank/DDBJ databases">
        <title>Whole genome shotgun sequence of Zoogloea ramigera NBRC 15342.</title>
        <authorList>
            <person name="Hosoyama A."/>
            <person name="Uohara A."/>
            <person name="Ohji S."/>
            <person name="Ichikawa N."/>
        </authorList>
    </citation>
    <scope>NUCLEOTIDE SEQUENCE [LARGE SCALE GENOMIC DNA]</scope>
    <source>
        <strain evidence="5 6">NBRC 15342</strain>
    </source>
</reference>
<dbReference type="GO" id="GO:0055085">
    <property type="term" value="P:transmembrane transport"/>
    <property type="evidence" value="ECO:0007669"/>
    <property type="project" value="InterPro"/>
</dbReference>
<feature type="chain" id="PRO_5021508085" evidence="4">
    <location>
        <begin position="24"/>
        <end position="333"/>
    </location>
</feature>
<feature type="signal peptide" evidence="4">
    <location>
        <begin position="1"/>
        <end position="23"/>
    </location>
</feature>
<dbReference type="InterPro" id="IPR038404">
    <property type="entry name" value="TRAP_DctP_sf"/>
</dbReference>
<evidence type="ECO:0000256" key="2">
    <source>
        <dbReference type="ARBA" id="ARBA00022448"/>
    </source>
</evidence>
<dbReference type="NCBIfam" id="NF037995">
    <property type="entry name" value="TRAP_S1"/>
    <property type="match status" value="1"/>
</dbReference>
<dbReference type="Pfam" id="PF03480">
    <property type="entry name" value="DctP"/>
    <property type="match status" value="1"/>
</dbReference>
<dbReference type="GO" id="GO:0030288">
    <property type="term" value="C:outer membrane-bounded periplasmic space"/>
    <property type="evidence" value="ECO:0007669"/>
    <property type="project" value="InterPro"/>
</dbReference>
<keyword evidence="3 4" id="KW-0732">Signal</keyword>
<comment type="similarity">
    <text evidence="1">Belongs to the bacterial solute-binding protein 7 family.</text>
</comment>
<evidence type="ECO:0000313" key="5">
    <source>
        <dbReference type="EMBL" id="GEC95506.1"/>
    </source>
</evidence>
<dbReference type="Proteomes" id="UP000318422">
    <property type="component" value="Unassembled WGS sequence"/>
</dbReference>
<dbReference type="RefSeq" id="WP_218028681.1">
    <property type="nucleotide sequence ID" value="NZ_BJNV01000021.1"/>
</dbReference>
<evidence type="ECO:0000256" key="4">
    <source>
        <dbReference type="SAM" id="SignalP"/>
    </source>
</evidence>
<keyword evidence="2" id="KW-0813">Transport</keyword>
<dbReference type="Gene3D" id="3.40.190.170">
    <property type="entry name" value="Bacterial extracellular solute-binding protein, family 7"/>
    <property type="match status" value="1"/>
</dbReference>
<dbReference type="PANTHER" id="PTHR33376:SF7">
    <property type="entry name" value="C4-DICARBOXYLATE-BINDING PROTEIN DCTB"/>
    <property type="match status" value="1"/>
</dbReference>
<evidence type="ECO:0000256" key="1">
    <source>
        <dbReference type="ARBA" id="ARBA00009023"/>
    </source>
</evidence>
<dbReference type="PANTHER" id="PTHR33376">
    <property type="match status" value="1"/>
</dbReference>